<keyword evidence="3" id="KW-1185">Reference proteome</keyword>
<dbReference type="PROSITE" id="PS50851">
    <property type="entry name" value="CHEW"/>
    <property type="match status" value="1"/>
</dbReference>
<dbReference type="HOGENOM" id="CLU_115355_0_0_6"/>
<dbReference type="GO" id="GO:0006935">
    <property type="term" value="P:chemotaxis"/>
    <property type="evidence" value="ECO:0007669"/>
    <property type="project" value="InterPro"/>
</dbReference>
<dbReference type="Proteomes" id="UP000000238">
    <property type="component" value="Chromosome"/>
</dbReference>
<protein>
    <recommendedName>
        <fullName evidence="1">CheW-like domain-containing protein</fullName>
    </recommendedName>
</protein>
<accession>Q2SA45</accession>
<feature type="domain" description="CheW-like" evidence="1">
    <location>
        <begin position="48"/>
        <end position="206"/>
    </location>
</feature>
<dbReference type="AlphaFoldDB" id="Q2SA45"/>
<evidence type="ECO:0000313" key="3">
    <source>
        <dbReference type="Proteomes" id="UP000000238"/>
    </source>
</evidence>
<dbReference type="STRING" id="349521.HCH_05829"/>
<proteinExistence type="predicted"/>
<dbReference type="EMBL" id="CP000155">
    <property type="protein sequence ID" value="ABC32479.1"/>
    <property type="molecule type" value="Genomic_DNA"/>
</dbReference>
<evidence type="ECO:0000259" key="1">
    <source>
        <dbReference type="PROSITE" id="PS50851"/>
    </source>
</evidence>
<dbReference type="SUPFAM" id="SSF50341">
    <property type="entry name" value="CheW-like"/>
    <property type="match status" value="1"/>
</dbReference>
<reference evidence="2 3" key="1">
    <citation type="journal article" date="2005" name="Nucleic Acids Res.">
        <title>Genomic blueprint of Hahella chejuensis, a marine microbe producing an algicidal agent.</title>
        <authorList>
            <person name="Jeong H."/>
            <person name="Yim J.H."/>
            <person name="Lee C."/>
            <person name="Choi S.-H."/>
            <person name="Park Y.K."/>
            <person name="Yoon S.H."/>
            <person name="Hur C.-G."/>
            <person name="Kang H.-Y."/>
            <person name="Kim D."/>
            <person name="Lee H.H."/>
            <person name="Park K.H."/>
            <person name="Park S.-H."/>
            <person name="Park H.-S."/>
            <person name="Lee H.K."/>
            <person name="Oh T.K."/>
            <person name="Kim J.F."/>
        </authorList>
    </citation>
    <scope>NUCLEOTIDE SEQUENCE [LARGE SCALE GENOMIC DNA]</scope>
    <source>
        <strain evidence="2 3">KCTC 2396</strain>
    </source>
</reference>
<name>Q2SA45_HAHCH</name>
<dbReference type="InterPro" id="IPR002545">
    <property type="entry name" value="CheW-lke_dom"/>
</dbReference>
<organism evidence="2 3">
    <name type="scientific">Hahella chejuensis (strain KCTC 2396)</name>
    <dbReference type="NCBI Taxonomy" id="349521"/>
    <lineage>
        <taxon>Bacteria</taxon>
        <taxon>Pseudomonadati</taxon>
        <taxon>Pseudomonadota</taxon>
        <taxon>Gammaproteobacteria</taxon>
        <taxon>Oceanospirillales</taxon>
        <taxon>Hahellaceae</taxon>
        <taxon>Hahella</taxon>
    </lineage>
</organism>
<sequence>MNSVSIPVESKRILRPSEAFALLRQINAETREEVRENQATAWFALRLAVKEVDAETADQGNLGLLIREDCYKELLESPEICPVPYAPKWLSGFVNVRSQVTPVVDLEIFFGLREDAEAIAQQRKVVQRTSPSYLLYFDQGQESFAIKVRRFPNKLMMTADERMTQPPPLSNALMACVNAVYRQNGIWCEWNLETFKRRLTDMLSTS</sequence>
<dbReference type="KEGG" id="hch:HCH_05829"/>
<dbReference type="Gene3D" id="2.40.50.180">
    <property type="entry name" value="CheA-289, Domain 4"/>
    <property type="match status" value="1"/>
</dbReference>
<gene>
    <name evidence="2" type="ordered locus">HCH_05829</name>
</gene>
<evidence type="ECO:0000313" key="2">
    <source>
        <dbReference type="EMBL" id="ABC32479.1"/>
    </source>
</evidence>
<dbReference type="OrthoDB" id="5570983at2"/>
<dbReference type="InterPro" id="IPR036061">
    <property type="entry name" value="CheW-like_dom_sf"/>
</dbReference>
<dbReference type="GO" id="GO:0007165">
    <property type="term" value="P:signal transduction"/>
    <property type="evidence" value="ECO:0007669"/>
    <property type="project" value="InterPro"/>
</dbReference>
<dbReference type="Pfam" id="PF01584">
    <property type="entry name" value="CheW"/>
    <property type="match status" value="1"/>
</dbReference>
<dbReference type="RefSeq" id="WP_011399538.1">
    <property type="nucleotide sequence ID" value="NC_007645.1"/>
</dbReference>
<dbReference type="eggNOG" id="COG0835">
    <property type="taxonomic scope" value="Bacteria"/>
</dbReference>